<keyword evidence="3" id="KW-0804">Transcription</keyword>
<dbReference type="InterPro" id="IPR014710">
    <property type="entry name" value="RmlC-like_jellyroll"/>
</dbReference>
<dbReference type="KEGG" id="cyn:Cyan7425_2869"/>
<dbReference type="STRING" id="395961.Cyan7425_2869"/>
<dbReference type="InterPro" id="IPR018490">
    <property type="entry name" value="cNMP-bd_dom_sf"/>
</dbReference>
<protein>
    <submittedName>
        <fullName evidence="5">Putative transcriptional regulator, Crp/Fnr family</fullName>
    </submittedName>
</protein>
<dbReference type="InterPro" id="IPR012318">
    <property type="entry name" value="HTH_CRP"/>
</dbReference>
<dbReference type="EMBL" id="CP001344">
    <property type="protein sequence ID" value="ACL45212.1"/>
    <property type="molecule type" value="Genomic_DNA"/>
</dbReference>
<evidence type="ECO:0000313" key="5">
    <source>
        <dbReference type="EMBL" id="ACL45212.1"/>
    </source>
</evidence>
<dbReference type="SMART" id="SM00419">
    <property type="entry name" value="HTH_CRP"/>
    <property type="match status" value="1"/>
</dbReference>
<dbReference type="PROSITE" id="PS51063">
    <property type="entry name" value="HTH_CRP_2"/>
    <property type="match status" value="1"/>
</dbReference>
<evidence type="ECO:0000259" key="4">
    <source>
        <dbReference type="PROSITE" id="PS51063"/>
    </source>
</evidence>
<dbReference type="GO" id="GO:0006355">
    <property type="term" value="P:regulation of DNA-templated transcription"/>
    <property type="evidence" value="ECO:0007669"/>
    <property type="project" value="InterPro"/>
</dbReference>
<dbReference type="CDD" id="cd00038">
    <property type="entry name" value="CAP_ED"/>
    <property type="match status" value="1"/>
</dbReference>
<evidence type="ECO:0000256" key="3">
    <source>
        <dbReference type="ARBA" id="ARBA00023163"/>
    </source>
</evidence>
<name>B8HKY0_CYAP4</name>
<dbReference type="SUPFAM" id="SSF51206">
    <property type="entry name" value="cAMP-binding domain-like"/>
    <property type="match status" value="1"/>
</dbReference>
<dbReference type="Pfam" id="PF13545">
    <property type="entry name" value="HTH_Crp_2"/>
    <property type="match status" value="1"/>
</dbReference>
<dbReference type="OrthoDB" id="581549at2"/>
<feature type="domain" description="HTH crp-type" evidence="4">
    <location>
        <begin position="130"/>
        <end position="204"/>
    </location>
</feature>
<organism evidence="5">
    <name type="scientific">Cyanothece sp. (strain PCC 7425 / ATCC 29141)</name>
    <dbReference type="NCBI Taxonomy" id="395961"/>
    <lineage>
        <taxon>Bacteria</taxon>
        <taxon>Bacillati</taxon>
        <taxon>Cyanobacteriota</taxon>
        <taxon>Cyanophyceae</taxon>
        <taxon>Gomontiellales</taxon>
        <taxon>Cyanothecaceae</taxon>
        <taxon>Cyanothece</taxon>
    </lineage>
</organism>
<dbReference type="AlphaFoldDB" id="B8HKY0"/>
<dbReference type="CDD" id="cd00092">
    <property type="entry name" value="HTH_CRP"/>
    <property type="match status" value="1"/>
</dbReference>
<sequence>MMTSIPSLSPDPILSAAGSTPLTSFTPLPKRKTFIRRSHLLLNAYPLWQIQAGLVRSYTLLDDGSIATLGLWGSGDLVGSLFSSNETYTVECLTYVEAIPVPASELVGFTNTLQSQFRQLHDFMEILHARPVELALIRLLNWLSQKFGQPVAEGQMITIPLTHQLLGDAMGVSRVTITRLLKQFEKEEIIQRLPQRLILLQNPQPTWHYQI</sequence>
<dbReference type="HOGENOM" id="CLU_075053_8_1_3"/>
<proteinExistence type="predicted"/>
<dbReference type="Gene3D" id="2.60.120.10">
    <property type="entry name" value="Jelly Rolls"/>
    <property type="match status" value="1"/>
</dbReference>
<accession>B8HKY0</accession>
<evidence type="ECO:0000256" key="1">
    <source>
        <dbReference type="ARBA" id="ARBA00023015"/>
    </source>
</evidence>
<dbReference type="InterPro" id="IPR036390">
    <property type="entry name" value="WH_DNA-bd_sf"/>
</dbReference>
<dbReference type="PRINTS" id="PR00034">
    <property type="entry name" value="HTHCRP"/>
</dbReference>
<dbReference type="SUPFAM" id="SSF46785">
    <property type="entry name" value="Winged helix' DNA-binding domain"/>
    <property type="match status" value="1"/>
</dbReference>
<keyword evidence="2" id="KW-0238">DNA-binding</keyword>
<gene>
    <name evidence="5" type="ordered locus">Cyan7425_2869</name>
</gene>
<dbReference type="InterPro" id="IPR000595">
    <property type="entry name" value="cNMP-bd_dom"/>
</dbReference>
<evidence type="ECO:0000256" key="2">
    <source>
        <dbReference type="ARBA" id="ARBA00023125"/>
    </source>
</evidence>
<dbReference type="GO" id="GO:0003677">
    <property type="term" value="F:DNA binding"/>
    <property type="evidence" value="ECO:0007669"/>
    <property type="project" value="UniProtKB-KW"/>
</dbReference>
<dbReference type="eggNOG" id="COG0664">
    <property type="taxonomic scope" value="Bacteria"/>
</dbReference>
<reference evidence="5" key="1">
    <citation type="submission" date="2009-01" db="EMBL/GenBank/DDBJ databases">
        <title>Complete sequence of chromosome Cyanothece sp. PCC 7425.</title>
        <authorList>
            <consortium name="US DOE Joint Genome Institute"/>
            <person name="Lucas S."/>
            <person name="Copeland A."/>
            <person name="Lapidus A."/>
            <person name="Glavina del Rio T."/>
            <person name="Dalin E."/>
            <person name="Tice H."/>
            <person name="Bruce D."/>
            <person name="Goodwin L."/>
            <person name="Pitluck S."/>
            <person name="Sims D."/>
            <person name="Meineke L."/>
            <person name="Brettin T."/>
            <person name="Detter J.C."/>
            <person name="Han C."/>
            <person name="Larimer F."/>
            <person name="Land M."/>
            <person name="Hauser L."/>
            <person name="Kyrpides N."/>
            <person name="Ovchinnikova G."/>
            <person name="Liberton M."/>
            <person name="Stoeckel J."/>
            <person name="Banerjee A."/>
            <person name="Singh A."/>
            <person name="Page L."/>
            <person name="Sato H."/>
            <person name="Zhao L."/>
            <person name="Sherman L."/>
            <person name="Pakrasi H."/>
            <person name="Richardson P."/>
        </authorList>
    </citation>
    <scope>NUCLEOTIDE SEQUENCE</scope>
    <source>
        <strain evidence="5">PCC 7425</strain>
    </source>
</reference>
<keyword evidence="1" id="KW-0805">Transcription regulation</keyword>